<dbReference type="PANTHER" id="PTHR10963">
    <property type="entry name" value="GLYCOSYL HYDROLASE-RELATED"/>
    <property type="match status" value="1"/>
</dbReference>
<dbReference type="Pfam" id="PF26113">
    <property type="entry name" value="GH16_XgeA"/>
    <property type="match status" value="1"/>
</dbReference>
<dbReference type="GO" id="GO:0098552">
    <property type="term" value="C:side of membrane"/>
    <property type="evidence" value="ECO:0007669"/>
    <property type="project" value="UniProtKB-KW"/>
</dbReference>
<evidence type="ECO:0000256" key="5">
    <source>
        <dbReference type="ARBA" id="ARBA00022475"/>
    </source>
</evidence>
<dbReference type="GO" id="GO:0030245">
    <property type="term" value="P:cellulose catabolic process"/>
    <property type="evidence" value="ECO:0007669"/>
    <property type="project" value="UniProtKB-KW"/>
</dbReference>
<dbReference type="InterPro" id="IPR000757">
    <property type="entry name" value="Beta-glucanase-like"/>
</dbReference>
<dbReference type="InterPro" id="IPR050546">
    <property type="entry name" value="Glycosyl_Hydrlase_16"/>
</dbReference>
<evidence type="ECO:0000313" key="14">
    <source>
        <dbReference type="Proteomes" id="UP000002812"/>
    </source>
</evidence>
<keyword evidence="10" id="KW-0449">Lipoprotein</keyword>
<evidence type="ECO:0000256" key="9">
    <source>
        <dbReference type="ARBA" id="ARBA00023136"/>
    </source>
</evidence>
<dbReference type="InterPro" id="IPR013320">
    <property type="entry name" value="ConA-like_dom_sf"/>
</dbReference>
<dbReference type="FunFam" id="2.60.120.200:FF:000114">
    <property type="entry name" value="Probable endo-1,3(4)-beta-glucanase NFIA_089530"/>
    <property type="match status" value="1"/>
</dbReference>
<dbReference type="AlphaFoldDB" id="I8AD97"/>
<dbReference type="SUPFAM" id="SSF49899">
    <property type="entry name" value="Concanavalin A-like lectins/glucanases"/>
    <property type="match status" value="1"/>
</dbReference>
<keyword evidence="7" id="KW-0378">Hydrolase</keyword>
<dbReference type="Gene3D" id="2.60.120.200">
    <property type="match status" value="1"/>
</dbReference>
<comment type="subcellular location">
    <subcellularLocation>
        <location evidence="2">Cell membrane</location>
        <topology evidence="2">Lipid-anchor</topology>
        <topology evidence="2">GPI-anchor</topology>
    </subcellularLocation>
</comment>
<protein>
    <recommendedName>
        <fullName evidence="4">endo-1,3(4)-beta-glucanase</fullName>
        <ecNumber evidence="4">3.2.1.6</ecNumber>
    </recommendedName>
</protein>
<evidence type="ECO:0000256" key="2">
    <source>
        <dbReference type="ARBA" id="ARBA00004609"/>
    </source>
</evidence>
<evidence type="ECO:0000256" key="10">
    <source>
        <dbReference type="ARBA" id="ARBA00023288"/>
    </source>
</evidence>
<evidence type="ECO:0000256" key="4">
    <source>
        <dbReference type="ARBA" id="ARBA00012599"/>
    </source>
</evidence>
<keyword evidence="6" id="KW-0336">GPI-anchor</keyword>
<evidence type="ECO:0000256" key="3">
    <source>
        <dbReference type="ARBA" id="ARBA00006865"/>
    </source>
</evidence>
<reference evidence="14" key="2">
    <citation type="submission" date="2012-06" db="EMBL/GenBank/DDBJ databases">
        <title>Comparative genomic analyses of Aspergillus oryzae 3.042 and A. oryzae RIB40 for soy-sauce fermentation.</title>
        <authorList>
            <person name="Zhao G."/>
            <person name="Hou L."/>
            <person name="Wang C."/>
            <person name="Cao X."/>
        </authorList>
    </citation>
    <scope>NUCLEOTIDE SEQUENCE [LARGE SCALE GENOMIC DNA]</scope>
    <source>
        <strain evidence="14">3.042</strain>
    </source>
</reference>
<keyword evidence="8" id="KW-0119">Carbohydrate metabolism</keyword>
<evidence type="ECO:0000313" key="13">
    <source>
        <dbReference type="EMBL" id="EIT83219.1"/>
    </source>
</evidence>
<evidence type="ECO:0000256" key="1">
    <source>
        <dbReference type="ARBA" id="ARBA00000124"/>
    </source>
</evidence>
<keyword evidence="5" id="KW-1003">Cell membrane</keyword>
<gene>
    <name evidence="13" type="ORF">Ao3042_11539</name>
</gene>
<dbReference type="CDD" id="cd02181">
    <property type="entry name" value="GH16_fungal_Lam16A_glucanase"/>
    <property type="match status" value="1"/>
</dbReference>
<evidence type="ECO:0000256" key="11">
    <source>
        <dbReference type="ARBA" id="ARBA00023295"/>
    </source>
</evidence>
<evidence type="ECO:0000256" key="7">
    <source>
        <dbReference type="ARBA" id="ARBA00022801"/>
    </source>
</evidence>
<keyword evidence="8" id="KW-0136">Cellulose degradation</keyword>
<dbReference type="PANTHER" id="PTHR10963:SF24">
    <property type="entry name" value="GLYCOSIDASE C21B10.07-RELATED"/>
    <property type="match status" value="1"/>
</dbReference>
<comment type="caution">
    <text evidence="13">The sequence shown here is derived from an EMBL/GenBank/DDBJ whole genome shotgun (WGS) entry which is preliminary data.</text>
</comment>
<keyword evidence="11" id="KW-0326">Glycosidase</keyword>
<dbReference type="OrthoDB" id="192832at2759"/>
<evidence type="ECO:0000256" key="6">
    <source>
        <dbReference type="ARBA" id="ARBA00022622"/>
    </source>
</evidence>
<accession>I8AD97</accession>
<comment type="similarity">
    <text evidence="3">Belongs to the glycosyl hydrolase 16 family.</text>
</comment>
<dbReference type="PROSITE" id="PS51762">
    <property type="entry name" value="GH16_2"/>
    <property type="match status" value="1"/>
</dbReference>
<keyword evidence="6" id="KW-0325">Glycoprotein</keyword>
<dbReference type="HOGENOM" id="CLU_016972_0_3_1"/>
<proteinExistence type="inferred from homology"/>
<reference evidence="13 14" key="1">
    <citation type="journal article" date="2012" name="Eukaryot. Cell">
        <title>Draft genome sequence of Aspergillus oryzae strain 3.042.</title>
        <authorList>
            <person name="Zhao G."/>
            <person name="Yao Y."/>
            <person name="Qi W."/>
            <person name="Wang C."/>
            <person name="Hou L."/>
            <person name="Zeng B."/>
            <person name="Cao X."/>
        </authorList>
    </citation>
    <scope>NUCLEOTIDE SEQUENCE [LARGE SCALE GENOMIC DNA]</scope>
    <source>
        <strain evidence="13 14">3.042</strain>
    </source>
</reference>
<dbReference type="GO" id="GO:0052861">
    <property type="term" value="F:endo-1,3(4)-beta-glucanase activity"/>
    <property type="evidence" value="ECO:0007669"/>
    <property type="project" value="UniProtKB-EC"/>
</dbReference>
<dbReference type="Proteomes" id="UP000002812">
    <property type="component" value="Unassembled WGS sequence"/>
</dbReference>
<name>I8AD97_ASPO3</name>
<evidence type="ECO:0000259" key="12">
    <source>
        <dbReference type="PROSITE" id="PS51762"/>
    </source>
</evidence>
<keyword evidence="9" id="KW-0472">Membrane</keyword>
<evidence type="ECO:0000256" key="8">
    <source>
        <dbReference type="ARBA" id="ARBA00023001"/>
    </source>
</evidence>
<keyword evidence="8" id="KW-0624">Polysaccharide degradation</keyword>
<sequence length="469" mass="51030">MRREMPIKLPKEEQSTSHGLLLDLSMDVHLQLSPLIIILTVERTLDPCDLIDPGVCHTNPWCEADHHRKLNKRENSLIYSVHGASPVHRSINLTFVKRLAIKWRSSFPSLNAPSVPRTLCPSNQMHVLSTLTQALSLWAPLAAAAYTLQDDYGTDTTFFDKFSFFTGSDPTHGFVKYVDRGTAQNTGLIKADGTIYMGVDYTNAAPGGRQSVRISSNKVYNHGLFILDLAHMPGSICGAWPAYWLLGPNWPNNGEIDVIEGVNDQTNNQVALHTSDSCTINNSGFSGSLLTSNCYVNAPGQANNAGCGIKDNSAQSYGNGFNSAGGGVYATEWTGEAISVWFFPRSSIPGDISSGNPNPSGWGTPSARFAGACNIDSHFKDLQIIFDTTFCGDWAGGVWGSSSCASKGSCNDWVANNPAAFKDAFWRINSLKVYQGGAASVASNVTEWKMDVGIGRRSFIRQRRENWGN</sequence>
<dbReference type="EC" id="3.2.1.6" evidence="4"/>
<dbReference type="EMBL" id="AKHY01000025">
    <property type="protein sequence ID" value="EIT83219.1"/>
    <property type="molecule type" value="Genomic_DNA"/>
</dbReference>
<comment type="catalytic activity">
    <reaction evidence="1">
        <text>Endohydrolysis of (1-&gt;3)- or (1-&gt;4)-linkages in beta-D-glucans when the glucose residue whose reducing group is involved in the linkage to be hydrolyzed is itself substituted at C-3.</text>
        <dbReference type="EC" id="3.2.1.6"/>
    </reaction>
</comment>
<dbReference type="GO" id="GO:0005886">
    <property type="term" value="C:plasma membrane"/>
    <property type="evidence" value="ECO:0007669"/>
    <property type="project" value="UniProtKB-SubCell"/>
</dbReference>
<feature type="domain" description="GH16" evidence="12">
    <location>
        <begin position="108"/>
        <end position="403"/>
    </location>
</feature>
<organism evidence="13 14">
    <name type="scientific">Aspergillus oryzae (strain 3.042)</name>
    <name type="common">Yellow koji mold</name>
    <dbReference type="NCBI Taxonomy" id="1160506"/>
    <lineage>
        <taxon>Eukaryota</taxon>
        <taxon>Fungi</taxon>
        <taxon>Dikarya</taxon>
        <taxon>Ascomycota</taxon>
        <taxon>Pezizomycotina</taxon>
        <taxon>Eurotiomycetes</taxon>
        <taxon>Eurotiomycetidae</taxon>
        <taxon>Eurotiales</taxon>
        <taxon>Aspergillaceae</taxon>
        <taxon>Aspergillus</taxon>
        <taxon>Aspergillus subgen. Circumdati</taxon>
    </lineage>
</organism>